<comment type="subcellular location">
    <subcellularLocation>
        <location evidence="1 8">Cell membrane</location>
        <topology evidence="1 8">Multi-pass membrane protein</topology>
    </subcellularLocation>
</comment>
<dbReference type="PANTHER" id="PTHR30177">
    <property type="entry name" value="GLYCINE BETAINE/L-PROLINE TRANSPORT SYSTEM PERMEASE PROTEIN PROW"/>
    <property type="match status" value="1"/>
</dbReference>
<feature type="domain" description="ABC transmembrane type-1" evidence="10">
    <location>
        <begin position="313"/>
        <end position="496"/>
    </location>
</feature>
<evidence type="ECO:0000256" key="3">
    <source>
        <dbReference type="ARBA" id="ARBA00022692"/>
    </source>
</evidence>
<evidence type="ECO:0000256" key="7">
    <source>
        <dbReference type="ARBA" id="ARBA00035652"/>
    </source>
</evidence>
<keyword evidence="4 8" id="KW-1133">Transmembrane helix</keyword>
<dbReference type="Gene3D" id="1.10.3720.10">
    <property type="entry name" value="MetI-like"/>
    <property type="match status" value="1"/>
</dbReference>
<dbReference type="InterPro" id="IPR007210">
    <property type="entry name" value="ABC_Gly_betaine_transp_sub-bd"/>
</dbReference>
<dbReference type="InterPro" id="IPR051204">
    <property type="entry name" value="ABC_transp_perm/SBD"/>
</dbReference>
<evidence type="ECO:0000256" key="9">
    <source>
        <dbReference type="SAM" id="SignalP"/>
    </source>
</evidence>
<name>A0A2L0EN47_SORCE</name>
<comment type="similarity">
    <text evidence="6">In the C-terminal section; belongs to the OsmX family.</text>
</comment>
<dbReference type="FunFam" id="1.10.3720.10:FF:000001">
    <property type="entry name" value="Glycine betaine ABC transporter, permease"/>
    <property type="match status" value="1"/>
</dbReference>
<evidence type="ECO:0000256" key="5">
    <source>
        <dbReference type="ARBA" id="ARBA00023136"/>
    </source>
</evidence>
<evidence type="ECO:0000256" key="6">
    <source>
        <dbReference type="ARBA" id="ARBA00035642"/>
    </source>
</evidence>
<dbReference type="PANTHER" id="PTHR30177:SF4">
    <property type="entry name" value="OSMOPROTECTANT IMPORT PERMEASE PROTEIN OSMW"/>
    <property type="match status" value="1"/>
</dbReference>
<comment type="similarity">
    <text evidence="7">In the N-terminal section; belongs to the binding-protein-dependent transport system permease family.</text>
</comment>
<keyword evidence="3 8" id="KW-0812">Transmembrane</keyword>
<dbReference type="InterPro" id="IPR000515">
    <property type="entry name" value="MetI-like"/>
</dbReference>
<comment type="similarity">
    <text evidence="8">Belongs to the binding-protein-dependent transport system permease family.</text>
</comment>
<evidence type="ECO:0000256" key="2">
    <source>
        <dbReference type="ARBA" id="ARBA00022448"/>
    </source>
</evidence>
<dbReference type="Pfam" id="PF04069">
    <property type="entry name" value="OpuAC"/>
    <property type="match status" value="1"/>
</dbReference>
<evidence type="ECO:0000259" key="10">
    <source>
        <dbReference type="PROSITE" id="PS50928"/>
    </source>
</evidence>
<feature type="transmembrane region" description="Helical" evidence="8">
    <location>
        <begin position="317"/>
        <end position="339"/>
    </location>
</feature>
<evidence type="ECO:0000313" key="12">
    <source>
        <dbReference type="Proteomes" id="UP000238348"/>
    </source>
</evidence>
<keyword evidence="2 8" id="KW-0813">Transport</keyword>
<evidence type="ECO:0000313" key="11">
    <source>
        <dbReference type="EMBL" id="AUX40731.1"/>
    </source>
</evidence>
<dbReference type="RefSeq" id="WP_234023555.1">
    <property type="nucleotide sequence ID" value="NZ_CP012673.1"/>
</dbReference>
<gene>
    <name evidence="11" type="ORF">SOCE26_021320</name>
</gene>
<dbReference type="GO" id="GO:0022857">
    <property type="term" value="F:transmembrane transporter activity"/>
    <property type="evidence" value="ECO:0007669"/>
    <property type="project" value="InterPro"/>
</dbReference>
<dbReference type="CDD" id="cd06261">
    <property type="entry name" value="TM_PBP2"/>
    <property type="match status" value="1"/>
</dbReference>
<feature type="chain" id="PRO_5014894969" evidence="9">
    <location>
        <begin position="36"/>
        <end position="515"/>
    </location>
</feature>
<dbReference type="Pfam" id="PF00528">
    <property type="entry name" value="BPD_transp_1"/>
    <property type="match status" value="1"/>
</dbReference>
<evidence type="ECO:0000256" key="8">
    <source>
        <dbReference type="RuleBase" id="RU363032"/>
    </source>
</evidence>
<dbReference type="SUPFAM" id="SSF161098">
    <property type="entry name" value="MetI-like"/>
    <property type="match status" value="1"/>
</dbReference>
<accession>A0A2L0EN47</accession>
<dbReference type="AlphaFoldDB" id="A0A2L0EN47"/>
<evidence type="ECO:0000256" key="4">
    <source>
        <dbReference type="ARBA" id="ARBA00022989"/>
    </source>
</evidence>
<dbReference type="PROSITE" id="PS50928">
    <property type="entry name" value="ABC_TM1"/>
    <property type="match status" value="1"/>
</dbReference>
<dbReference type="GO" id="GO:0031460">
    <property type="term" value="P:glycine betaine transport"/>
    <property type="evidence" value="ECO:0007669"/>
    <property type="project" value="TreeGrafter"/>
</dbReference>
<feature type="transmembrane region" description="Helical" evidence="8">
    <location>
        <begin position="360"/>
        <end position="388"/>
    </location>
</feature>
<dbReference type="Proteomes" id="UP000238348">
    <property type="component" value="Chromosome"/>
</dbReference>
<reference evidence="11 12" key="1">
    <citation type="submission" date="2015-09" db="EMBL/GenBank/DDBJ databases">
        <title>Sorangium comparison.</title>
        <authorList>
            <person name="Zaburannyi N."/>
            <person name="Bunk B."/>
            <person name="Overmann J."/>
            <person name="Mueller R."/>
        </authorList>
    </citation>
    <scope>NUCLEOTIDE SEQUENCE [LARGE SCALE GENOMIC DNA]</scope>
    <source>
        <strain evidence="11 12">So ce26</strain>
    </source>
</reference>
<dbReference type="EMBL" id="CP012673">
    <property type="protein sequence ID" value="AUX40731.1"/>
    <property type="molecule type" value="Genomic_DNA"/>
</dbReference>
<feature type="signal peptide" evidence="9">
    <location>
        <begin position="1"/>
        <end position="35"/>
    </location>
</feature>
<keyword evidence="9" id="KW-0732">Signal</keyword>
<dbReference type="GO" id="GO:0043190">
    <property type="term" value="C:ATP-binding cassette (ABC) transporter complex"/>
    <property type="evidence" value="ECO:0007669"/>
    <property type="project" value="InterPro"/>
</dbReference>
<dbReference type="SUPFAM" id="SSF53850">
    <property type="entry name" value="Periplasmic binding protein-like II"/>
    <property type="match status" value="1"/>
</dbReference>
<protein>
    <submittedName>
        <fullName evidence="11">Amino acid ABC transporter permease</fullName>
    </submittedName>
</protein>
<dbReference type="Gene3D" id="3.40.190.120">
    <property type="entry name" value="Osmoprotection protein (prox), domain 2"/>
    <property type="match status" value="1"/>
</dbReference>
<dbReference type="Gene3D" id="3.40.190.10">
    <property type="entry name" value="Periplasmic binding protein-like II"/>
    <property type="match status" value="1"/>
</dbReference>
<organism evidence="11 12">
    <name type="scientific">Sorangium cellulosum</name>
    <name type="common">Polyangium cellulosum</name>
    <dbReference type="NCBI Taxonomy" id="56"/>
    <lineage>
        <taxon>Bacteria</taxon>
        <taxon>Pseudomonadati</taxon>
        <taxon>Myxococcota</taxon>
        <taxon>Polyangia</taxon>
        <taxon>Polyangiales</taxon>
        <taxon>Polyangiaceae</taxon>
        <taxon>Sorangium</taxon>
    </lineage>
</organism>
<keyword evidence="5 8" id="KW-0472">Membrane</keyword>
<proteinExistence type="inferred from homology"/>
<evidence type="ECO:0000256" key="1">
    <source>
        <dbReference type="ARBA" id="ARBA00004651"/>
    </source>
</evidence>
<sequence length="515" mass="55020">MRAAGRALVPRPAWRALAPLLALVALVALAGSAAAAPIRVGSKRDTESVILGELCAALLRASGVEAVYRRDLSGGTQVLWRALQEGEIDLYPEYTGTLSRDLLKDERLTTAAALRPRLAPLGLGLGEPLGFDNSYGLGLREDHAREIGAARISDLKRHPDLRLGFSHEFLDRPEGFSGLRRRYDLPQNTPAGIEHELAYRAVAEGKVDVIDVYTTDAEIDYYRLRVLEDDLGYFPDYEAVLLHRASLPEPALAALRRLEGRVSREVMMRLNRRAKLDKEPEDQVAASFLREELGVASAGAAPADRPGDVARRTAEHLTLVAVSLFFAVLVALPLGVLAARRPRFGQGALGVLGVIQTIPSLALLVFLLPLLGIGATPAIVALFLYSLLPIVRGTTTGLAEIPPALRESAEALGLSPWAQLRRVELPLAARSILAGIKTAAVINVGTATLGALIGAGGYGQPILVGIRRDDIETILEGAIPAAALAILVQGLFELLERAVVPRGLRQPSGAPSSLP</sequence>
<dbReference type="InterPro" id="IPR035906">
    <property type="entry name" value="MetI-like_sf"/>
</dbReference>